<name>A0AAQ4F8W1_AMBAM</name>
<dbReference type="Gene3D" id="3.40.390.10">
    <property type="entry name" value="Collagenase (Catalytic Domain)"/>
    <property type="match status" value="1"/>
</dbReference>
<dbReference type="Pfam" id="PF01431">
    <property type="entry name" value="Peptidase_M13"/>
    <property type="match status" value="1"/>
</dbReference>
<dbReference type="InterPro" id="IPR000718">
    <property type="entry name" value="Peptidase_M13"/>
</dbReference>
<dbReference type="Proteomes" id="UP001321473">
    <property type="component" value="Unassembled WGS sequence"/>
</dbReference>
<keyword evidence="4" id="KW-1185">Reference proteome</keyword>
<dbReference type="AlphaFoldDB" id="A0AAQ4F8W1"/>
<evidence type="ECO:0000313" key="3">
    <source>
        <dbReference type="EMBL" id="KAK8783506.1"/>
    </source>
</evidence>
<sequence length="310" mass="35534">MSLHQPPEFLPTPGKPAIPWTQWHRLFKNYLLASGSDAHPPARRKALLLHCLGVEGQRLYYALPEEKSSTPPTEGKEGSGTSDEYDAAVATLDAYFTSKTNVVVERHRFGQRTQLPGETATAFVTALRELALSCDFGCQVSFIFVFVDQTERLFSGRVWNDRGGGYEWTKDTKKEFKNRLTCLKRKNDLKTSKQKGQKVDRQERFDGSGKQYHLEWKLRDYVGLRASFNAFKTFITEYSGSKTTFQGKEAKLLTKEFFRSYAHRHCGRDATDDNEHRVNFAIKTFKQFALAFDCKVAEPMRIEDNCRIVT</sequence>
<protein>
    <recommendedName>
        <fullName evidence="2">Peptidase M13 C-terminal domain-containing protein</fullName>
    </recommendedName>
</protein>
<evidence type="ECO:0000256" key="1">
    <source>
        <dbReference type="SAM" id="MobiDB-lite"/>
    </source>
</evidence>
<feature type="region of interest" description="Disordered" evidence="1">
    <location>
        <begin position="63"/>
        <end position="82"/>
    </location>
</feature>
<evidence type="ECO:0000313" key="4">
    <source>
        <dbReference type="Proteomes" id="UP001321473"/>
    </source>
</evidence>
<organism evidence="3 4">
    <name type="scientific">Amblyomma americanum</name>
    <name type="common">Lone star tick</name>
    <dbReference type="NCBI Taxonomy" id="6943"/>
    <lineage>
        <taxon>Eukaryota</taxon>
        <taxon>Metazoa</taxon>
        <taxon>Ecdysozoa</taxon>
        <taxon>Arthropoda</taxon>
        <taxon>Chelicerata</taxon>
        <taxon>Arachnida</taxon>
        <taxon>Acari</taxon>
        <taxon>Parasitiformes</taxon>
        <taxon>Ixodida</taxon>
        <taxon>Ixodoidea</taxon>
        <taxon>Ixodidae</taxon>
        <taxon>Amblyomminae</taxon>
        <taxon>Amblyomma</taxon>
    </lineage>
</organism>
<dbReference type="EMBL" id="JARKHS020005495">
    <property type="protein sequence ID" value="KAK8783506.1"/>
    <property type="molecule type" value="Genomic_DNA"/>
</dbReference>
<gene>
    <name evidence="3" type="ORF">V5799_010130</name>
</gene>
<dbReference type="InterPro" id="IPR024079">
    <property type="entry name" value="MetalloPept_cat_dom_sf"/>
</dbReference>
<dbReference type="SUPFAM" id="SSF55486">
    <property type="entry name" value="Metalloproteases ('zincins'), catalytic domain"/>
    <property type="match status" value="1"/>
</dbReference>
<reference evidence="3 4" key="1">
    <citation type="journal article" date="2023" name="Arcadia Sci">
        <title>De novo assembly of a long-read Amblyomma americanum tick genome.</title>
        <authorList>
            <person name="Chou S."/>
            <person name="Poskanzer K.E."/>
            <person name="Rollins M."/>
            <person name="Thuy-Boun P.S."/>
        </authorList>
    </citation>
    <scope>NUCLEOTIDE SEQUENCE [LARGE SCALE GENOMIC DNA]</scope>
    <source>
        <strain evidence="3">F_SG_1</strain>
        <tissue evidence="3">Salivary glands</tissue>
    </source>
</reference>
<comment type="caution">
    <text evidence="3">The sequence shown here is derived from an EMBL/GenBank/DDBJ whole genome shotgun (WGS) entry which is preliminary data.</text>
</comment>
<feature type="domain" description="Peptidase M13 C-terminal" evidence="2">
    <location>
        <begin position="167"/>
        <end position="308"/>
    </location>
</feature>
<accession>A0AAQ4F8W1</accession>
<evidence type="ECO:0000259" key="2">
    <source>
        <dbReference type="Pfam" id="PF01431"/>
    </source>
</evidence>
<dbReference type="PANTHER" id="PTHR33198">
    <property type="entry name" value="ANK_REP_REGION DOMAIN-CONTAINING PROTEIN-RELATED"/>
    <property type="match status" value="1"/>
</dbReference>
<dbReference type="PANTHER" id="PTHR33198:SF20">
    <property type="entry name" value="RETROTRANSPOSON GAG DOMAIN-CONTAINING PROTEIN"/>
    <property type="match status" value="1"/>
</dbReference>
<dbReference type="GO" id="GO:0006508">
    <property type="term" value="P:proteolysis"/>
    <property type="evidence" value="ECO:0007669"/>
    <property type="project" value="InterPro"/>
</dbReference>
<dbReference type="PROSITE" id="PS51885">
    <property type="entry name" value="NEPRILYSIN"/>
    <property type="match status" value="1"/>
</dbReference>
<dbReference type="GO" id="GO:0004222">
    <property type="term" value="F:metalloendopeptidase activity"/>
    <property type="evidence" value="ECO:0007669"/>
    <property type="project" value="InterPro"/>
</dbReference>
<dbReference type="InterPro" id="IPR018497">
    <property type="entry name" value="Peptidase_M13_C"/>
</dbReference>
<proteinExistence type="predicted"/>